<reference evidence="2 3" key="2">
    <citation type="journal article" date="2016" name="ISME J.">
        <title>Physiological and genomic characterization of two novel marine thaumarchaeal strains indicates niche differentiation.</title>
        <authorList>
            <person name="Bayer B."/>
            <person name="Vojvoda J."/>
            <person name="Offre P."/>
            <person name="Alves R.J."/>
            <person name="Elisabeth N.H."/>
            <person name="Garcia J.A."/>
            <person name="Volland J.M."/>
            <person name="Srivastava A."/>
            <person name="Schleper C."/>
            <person name="Herndl G.J."/>
        </authorList>
    </citation>
    <scope>NUCLEOTIDE SEQUENCE [LARGE SCALE GENOMIC DNA]</scope>
    <source>
        <strain evidence="2 3">NF5</strain>
    </source>
</reference>
<dbReference type="InterPro" id="IPR047262">
    <property type="entry name" value="PRX-like1"/>
</dbReference>
<dbReference type="EMBL" id="CP011070">
    <property type="protein sequence ID" value="AJW70095.1"/>
    <property type="molecule type" value="Genomic_DNA"/>
</dbReference>
<dbReference type="GeneID" id="24819648"/>
<dbReference type="InterPro" id="IPR036249">
    <property type="entry name" value="Thioredoxin-like_sf"/>
</dbReference>
<dbReference type="CDD" id="cd02969">
    <property type="entry name" value="PRX_like1"/>
    <property type="match status" value="1"/>
</dbReference>
<dbReference type="Pfam" id="PF00578">
    <property type="entry name" value="AhpC-TSA"/>
    <property type="match status" value="1"/>
</dbReference>
<dbReference type="Gene3D" id="3.40.30.10">
    <property type="entry name" value="Glutaredoxin"/>
    <property type="match status" value="1"/>
</dbReference>
<accession>A0A0D5C182</accession>
<dbReference type="KEGG" id="nin:NADRNF5_0399"/>
<keyword evidence="3" id="KW-1185">Reference proteome</keyword>
<dbReference type="OrthoDB" id="334137at2157"/>
<dbReference type="RefSeq" id="WP_048115124.1">
    <property type="nucleotide sequence ID" value="NZ_CP011070.1"/>
</dbReference>
<gene>
    <name evidence="2" type="ORF">NADRNF5_0399</name>
</gene>
<dbReference type="HOGENOM" id="CLU_076204_1_0_2"/>
<proteinExistence type="predicted"/>
<organism evidence="2 3">
    <name type="scientific">Nitrosopumilus adriaticus</name>
    <dbReference type="NCBI Taxonomy" id="1580092"/>
    <lineage>
        <taxon>Archaea</taxon>
        <taxon>Nitrososphaerota</taxon>
        <taxon>Nitrososphaeria</taxon>
        <taxon>Nitrosopumilales</taxon>
        <taxon>Nitrosopumilaceae</taxon>
        <taxon>Nitrosopumilus</taxon>
    </lineage>
</organism>
<evidence type="ECO:0000259" key="1">
    <source>
        <dbReference type="PROSITE" id="PS51352"/>
    </source>
</evidence>
<dbReference type="STRING" id="1580092.NADRNF5_0399"/>
<dbReference type="GO" id="GO:0016209">
    <property type="term" value="F:antioxidant activity"/>
    <property type="evidence" value="ECO:0007669"/>
    <property type="project" value="InterPro"/>
</dbReference>
<dbReference type="GO" id="GO:0016491">
    <property type="term" value="F:oxidoreductase activity"/>
    <property type="evidence" value="ECO:0007669"/>
    <property type="project" value="InterPro"/>
</dbReference>
<evidence type="ECO:0000313" key="2">
    <source>
        <dbReference type="EMBL" id="AJW70095.1"/>
    </source>
</evidence>
<dbReference type="InterPro" id="IPR013766">
    <property type="entry name" value="Thioredoxin_domain"/>
</dbReference>
<sequence>MVLLESQVKLKTGSIAPDFELLGIDDKKHSLNDYSNYKGILVIFMCNHCPYVKAKVDALNELYEKFGNEIAIIGINSNDSTDYPEDSFEAMKETAKEKGFKFDYLVDETQEVAKKYGAMCTPDPFLFNSQKQLVFHGRIDNAMKPDDSPTEKTMINNMQKLLSGEKIENDFDPSIGCSIKWKEN</sequence>
<evidence type="ECO:0000313" key="3">
    <source>
        <dbReference type="Proteomes" id="UP000032408"/>
    </source>
</evidence>
<reference evidence="3" key="1">
    <citation type="submission" date="2015-03" db="EMBL/GenBank/DDBJ databases">
        <title>Characterization of two novel Thaumarchaeota isolated from the Northern Adriatic Sea.</title>
        <authorList>
            <person name="Bayer B."/>
            <person name="Vojvoda J."/>
            <person name="Offre P."/>
            <person name="Srivastava A."/>
            <person name="Elisabeth N."/>
            <person name="Garcia J.A.L."/>
            <person name="Schleper C."/>
            <person name="Herndl G.J."/>
        </authorList>
    </citation>
    <scope>NUCLEOTIDE SEQUENCE [LARGE SCALE GENOMIC DNA]</scope>
    <source>
        <strain evidence="3">NF5</strain>
    </source>
</reference>
<dbReference type="SUPFAM" id="SSF52833">
    <property type="entry name" value="Thioredoxin-like"/>
    <property type="match status" value="1"/>
</dbReference>
<dbReference type="PROSITE" id="PS51352">
    <property type="entry name" value="THIOREDOXIN_2"/>
    <property type="match status" value="1"/>
</dbReference>
<dbReference type="PANTHER" id="PTHR43640:SF1">
    <property type="entry name" value="THIOREDOXIN-DEPENDENT PEROXIREDOXIN"/>
    <property type="match status" value="1"/>
</dbReference>
<dbReference type="InterPro" id="IPR000866">
    <property type="entry name" value="AhpC/TSA"/>
</dbReference>
<dbReference type="Proteomes" id="UP000032408">
    <property type="component" value="Chromosome"/>
</dbReference>
<name>A0A0D5C182_9ARCH</name>
<protein>
    <submittedName>
        <fullName evidence="2">Alkyl hydroperoxide reductase</fullName>
    </submittedName>
</protein>
<feature type="domain" description="Thioredoxin" evidence="1">
    <location>
        <begin position="10"/>
        <end position="160"/>
    </location>
</feature>
<dbReference type="PANTHER" id="PTHR43640">
    <property type="entry name" value="OS07G0260300 PROTEIN"/>
    <property type="match status" value="1"/>
</dbReference>
<dbReference type="AlphaFoldDB" id="A0A0D5C182"/>